<comment type="cofactor">
    <cofactor evidence="1">
        <name>[4Fe-4S] cluster</name>
        <dbReference type="ChEBI" id="CHEBI:49883"/>
    </cofactor>
</comment>
<feature type="domain" description="ATPase BadF/BadG/BcrA/BcrD type" evidence="5">
    <location>
        <begin position="11"/>
        <end position="267"/>
    </location>
</feature>
<dbReference type="NCBIfam" id="TIGR00241">
    <property type="entry name" value="CoA_E_activ"/>
    <property type="match status" value="2"/>
</dbReference>
<dbReference type="GO" id="GO:0046872">
    <property type="term" value="F:metal ion binding"/>
    <property type="evidence" value="ECO:0007669"/>
    <property type="project" value="UniProtKB-KW"/>
</dbReference>
<protein>
    <submittedName>
        <fullName evidence="7">Activator of 2-hydroxyglutaryl-CoA dehydratase</fullName>
    </submittedName>
</protein>
<evidence type="ECO:0000256" key="1">
    <source>
        <dbReference type="ARBA" id="ARBA00001966"/>
    </source>
</evidence>
<evidence type="ECO:0000313" key="7">
    <source>
        <dbReference type="EMBL" id="VAX23390.1"/>
    </source>
</evidence>
<accession>A0A3B1CL76</accession>
<dbReference type="EMBL" id="UOGA01000246">
    <property type="protein sequence ID" value="VAX23390.1"/>
    <property type="molecule type" value="Genomic_DNA"/>
</dbReference>
<evidence type="ECO:0000256" key="2">
    <source>
        <dbReference type="ARBA" id="ARBA00022723"/>
    </source>
</evidence>
<dbReference type="CDD" id="cd24035">
    <property type="entry name" value="ASKHA_NBD_O66634-like_rpt2"/>
    <property type="match status" value="1"/>
</dbReference>
<keyword evidence="2" id="KW-0479">Metal-binding</keyword>
<proteinExistence type="predicted"/>
<dbReference type="PANTHER" id="PTHR32329:SF7">
    <property type="entry name" value="ACTIVATOR OF 2-HYDROXYACYL-COA-HYDRATASE"/>
    <property type="match status" value="1"/>
</dbReference>
<dbReference type="Pfam" id="PF01869">
    <property type="entry name" value="BcrAD_BadFG"/>
    <property type="match status" value="2"/>
</dbReference>
<dbReference type="PANTHER" id="PTHR32329">
    <property type="entry name" value="BIFUNCTIONAL PROTEIN [INCLUDES 2-HYDROXYACYL-COA DEHYDRATASE (N-TER) AND ITS ACTIVATOR DOMAIN (C_TERM)-RELATED"/>
    <property type="match status" value="1"/>
</dbReference>
<evidence type="ECO:0000256" key="3">
    <source>
        <dbReference type="ARBA" id="ARBA00023004"/>
    </source>
</evidence>
<dbReference type="InterPro" id="IPR002731">
    <property type="entry name" value="ATPase_BadF"/>
</dbReference>
<name>A0A3B1CL76_9ZZZZ</name>
<sequence length="1426" mass="156863">MSEQRSDAIWLGLDIGSVSVKGAAVDSSDKIISYIYKRSFGQPVQTCITVLSDLLKAVDGRDVKNLGVTGTAGELVASLTGGVFTNEIVAQSKTVTTLYPHVRTLVEMGGEDSKMLMFKEEDGKTTLEDFSMNNLCAAGTGSFLDQQASRMGYTIEDQFGEMALKSKHPPRIAGRCSVFAKSDMIHLQQVGTPDYEIIAGLCHAVARSFKSNVGKGKDFNKPVAFFGGVASNAGVVKAMAEELELTEGELFIPEHSSVTGAIGAALVSRDSRKESSFKGVEGLSNYRAAKDAARGSMSPLTGEKNDSHYNTQIISLNGDRGVGCYVGIDIGSLSTNVVAIDEDSNVLARRYIRTQSRPIQAVTKGLYEVGEEIARKVTVMGVGVTGSGRYMIGDFVGADVVRNEITAQATAAIHFVPDVDTIFEIGGQDSKYISLENGAVVDFEMNKVCAAGTGSFIEEQAEKVDLNIENEFADNAFKSASPGKFGDRCTVFIESDLVSNQQKGMSKEDLAAGLAYSIVSNYINRVVGERRIGDRVLFQGGVAWNKAVVAAFESVTGKSVMVPPHHDVTGAIGAAIIAKKHHEKVGRATRSNFIGFDLRDRKYKVSSFSCKACDNVCDVSRVKFESEAHYYGARCELFEKKSKSKKGANNLPDLFAEREKMMFGDFLNQKKIERNGKPLVGIPRILYFYEQFPFWKTFLEEIGLSVVLSGKTNHKVIHDSMESVKAETCFPVKIVHGHVTDLVEKGVDYIFLPSVITANGKESGFKASHTCPMVQSIPYTIKSAMDLDSANIKLLEPSVHFQRGDDFVAKEMKVFTETFGVSKRKIKEAIAKARKAQDAFFALAKKRGCEVMEEVIGRGESPVVIISRPYNGCDSGINMDLPRKLRDMGKVAIPSDFLELDEEPVIKSNPDMYWRSGQRMLMAADVVRNNPSLDSIFISNFKCGPDSFIEYHLQEKLGGKPCLALEIDEHSADAGAVTRLEAFFDSLENVNTMEFATIDEKPKAPLNGNGVSMLSGAGELSGNNGNGSGRTLYMPYMCDHGYTITAALRGAGVPAEVLPVSDQESLDIGRKYSSGKECIPYTITIGDMVRKMNEPGFDVKKSAFFMPTANGPCRFGQYKSVQRIVLDDIGMHDVPLLSPDGDLGYNEMGNLGTKFLRASWRGVVIVDILQKLLHETRPHELNVGETERVYKECLDEACNVIERNSENLFDYAWKIKERFMAVSVDKTPRPIIGMVGEIYLRSHSFSNQDVIRRIESLGGEVWLAPIGEWMLYCTNRYIENSRKDKKYLDLFKGYMQDIIQKKDERKLYAPFHDTLINGEDAATAEALRNAAPYMSDTFEGEAILSIGKAVEYAERGLSGVLNVLPFSCMPGTIVAAMSKKVREDYDNIPWLNLDYDGVEESNSKTRLEAFMYQAKQYRAKSNGVTV</sequence>
<organism evidence="7">
    <name type="scientific">hydrothermal vent metagenome</name>
    <dbReference type="NCBI Taxonomy" id="652676"/>
    <lineage>
        <taxon>unclassified sequences</taxon>
        <taxon>metagenomes</taxon>
        <taxon>ecological metagenomes</taxon>
    </lineage>
</organism>
<feature type="domain" description="ATPase BadF/BadG/BcrA/BcrD type" evidence="5">
    <location>
        <begin position="326"/>
        <end position="578"/>
    </location>
</feature>
<dbReference type="InterPro" id="IPR051805">
    <property type="entry name" value="Dehydratase_Activator_Redct"/>
</dbReference>
<evidence type="ECO:0000259" key="5">
    <source>
        <dbReference type="Pfam" id="PF01869"/>
    </source>
</evidence>
<dbReference type="CDD" id="cd24034">
    <property type="entry name" value="ASKHA_NBD_O66634-like_rpt1"/>
    <property type="match status" value="1"/>
</dbReference>
<evidence type="ECO:0000259" key="6">
    <source>
        <dbReference type="Pfam" id="PF09989"/>
    </source>
</evidence>
<evidence type="ECO:0000256" key="4">
    <source>
        <dbReference type="ARBA" id="ARBA00023014"/>
    </source>
</evidence>
<dbReference type="SUPFAM" id="SSF53067">
    <property type="entry name" value="Actin-like ATPase domain"/>
    <property type="match status" value="2"/>
</dbReference>
<dbReference type="Pfam" id="PF09989">
    <property type="entry name" value="DUF2229"/>
    <property type="match status" value="1"/>
</dbReference>
<dbReference type="InterPro" id="IPR018709">
    <property type="entry name" value="CoA_activase_DUF2229"/>
</dbReference>
<dbReference type="Gene3D" id="3.40.50.11900">
    <property type="match status" value="1"/>
</dbReference>
<dbReference type="InterPro" id="IPR043129">
    <property type="entry name" value="ATPase_NBD"/>
</dbReference>
<keyword evidence="4" id="KW-0411">Iron-sulfur</keyword>
<dbReference type="InterPro" id="IPR008275">
    <property type="entry name" value="CoA_E_activase_dom"/>
</dbReference>
<dbReference type="Gene3D" id="3.30.420.40">
    <property type="match status" value="4"/>
</dbReference>
<reference evidence="7" key="1">
    <citation type="submission" date="2018-06" db="EMBL/GenBank/DDBJ databases">
        <authorList>
            <person name="Zhirakovskaya E."/>
        </authorList>
    </citation>
    <scope>NUCLEOTIDE SEQUENCE</scope>
</reference>
<feature type="domain" description="DUF2229" evidence="6">
    <location>
        <begin position="680"/>
        <end position="897"/>
    </location>
</feature>
<keyword evidence="3" id="KW-0408">Iron</keyword>
<gene>
    <name evidence="7" type="ORF">MNBD_NITROSPINAE04-2767</name>
</gene>
<dbReference type="GO" id="GO:0051536">
    <property type="term" value="F:iron-sulfur cluster binding"/>
    <property type="evidence" value="ECO:0007669"/>
    <property type="project" value="UniProtKB-KW"/>
</dbReference>